<reference evidence="2 3" key="1">
    <citation type="journal article" date="2023" name="Environ Microbiome">
        <title>A coral-associated actinobacterium mitigates coral bleaching under heat stress.</title>
        <authorList>
            <person name="Li J."/>
            <person name="Zou Y."/>
            <person name="Li Q."/>
            <person name="Zhang J."/>
            <person name="Bourne D.G."/>
            <person name="Lyu Y."/>
            <person name="Liu C."/>
            <person name="Zhang S."/>
        </authorList>
    </citation>
    <scope>NUCLEOTIDE SEQUENCE [LARGE SCALE GENOMIC DNA]</scope>
    <source>
        <strain evidence="2 3">SCSIO 13291</strain>
    </source>
</reference>
<keyword evidence="1" id="KW-1133">Transmembrane helix</keyword>
<dbReference type="Proteomes" id="UP001434337">
    <property type="component" value="Chromosome"/>
</dbReference>
<evidence type="ECO:0008006" key="4">
    <source>
        <dbReference type="Google" id="ProtNLM"/>
    </source>
</evidence>
<keyword evidence="3" id="KW-1185">Reference proteome</keyword>
<accession>A0ABZ3CE63</accession>
<dbReference type="RefSeq" id="WP_342373372.1">
    <property type="nucleotide sequence ID" value="NZ_CP115965.1"/>
</dbReference>
<proteinExistence type="predicted"/>
<evidence type="ECO:0000313" key="2">
    <source>
        <dbReference type="EMBL" id="WZW99890.1"/>
    </source>
</evidence>
<keyword evidence="1" id="KW-0472">Membrane</keyword>
<organism evidence="2 3">
    <name type="scientific">Propioniciclava soli</name>
    <dbReference type="NCBI Taxonomy" id="2775081"/>
    <lineage>
        <taxon>Bacteria</taxon>
        <taxon>Bacillati</taxon>
        <taxon>Actinomycetota</taxon>
        <taxon>Actinomycetes</taxon>
        <taxon>Propionibacteriales</taxon>
        <taxon>Propionibacteriaceae</taxon>
        <taxon>Propioniciclava</taxon>
    </lineage>
</organism>
<sequence>MVAVAAGVAALTLGGCDVSGRIDVEPAGARVDLTISGETLGWCTDQALGEPELFAELSPDLTSCHLTGLVPATQGTLNRTYGWLSVADDLAVLAAPTRRGPAVSELEEVTSLDVAVHFPGTVVAAGPDIIARGRSARITDVAVVRDQGAVVVGRMTPPDPAPWLWGIGGLLLGLSLAWGVLPLLRSRV</sequence>
<gene>
    <name evidence="2" type="ORF">PCC79_06795</name>
</gene>
<protein>
    <recommendedName>
        <fullName evidence="4">DUF3153 domain-containing protein</fullName>
    </recommendedName>
</protein>
<evidence type="ECO:0000313" key="3">
    <source>
        <dbReference type="Proteomes" id="UP001434337"/>
    </source>
</evidence>
<evidence type="ECO:0000256" key="1">
    <source>
        <dbReference type="SAM" id="Phobius"/>
    </source>
</evidence>
<feature type="transmembrane region" description="Helical" evidence="1">
    <location>
        <begin position="163"/>
        <end position="184"/>
    </location>
</feature>
<keyword evidence="1" id="KW-0812">Transmembrane</keyword>
<dbReference type="EMBL" id="CP115965">
    <property type="protein sequence ID" value="WZW99890.1"/>
    <property type="molecule type" value="Genomic_DNA"/>
</dbReference>
<name>A0ABZ3CE63_9ACTN</name>